<dbReference type="EMBL" id="JZWT02000012">
    <property type="protein sequence ID" value="MFB6490663.1"/>
    <property type="molecule type" value="Genomic_DNA"/>
</dbReference>
<proteinExistence type="predicted"/>
<dbReference type="Proteomes" id="UP000033636">
    <property type="component" value="Unassembled WGS sequence"/>
</dbReference>
<organism evidence="1 2">
    <name type="scientific">Thermoproteus sp. AZ2</name>
    <dbReference type="NCBI Taxonomy" id="1609232"/>
    <lineage>
        <taxon>Archaea</taxon>
        <taxon>Thermoproteota</taxon>
        <taxon>Thermoprotei</taxon>
        <taxon>Thermoproteales</taxon>
        <taxon>Thermoproteaceae</taxon>
        <taxon>Thermoproteus</taxon>
    </lineage>
</organism>
<sequence>MRVGIIGGGRMGRWLRSEISRVHEAAVFDVDPSRSEASSLGELVGRSDVLIVAVGFRDAGRVLEDLAKYDLCGKLVMDIATFKKYVIGSYRALPDCALAASVHPMFGPGARSIKGRRVVVMEVPGRRGFREAAEFFKGLGAEVVEGSVEEHDEYVKYTIALSYAVGLALARVYSKRGWDKLAKYGGTSFRYLSVFAASLLGDPSAPAYAEEAGEAVKELIDGLKESGAPAPPPGLENAYELFYAALEALGY</sequence>
<protein>
    <submittedName>
        <fullName evidence="1">NAD(P)-binding domain-containing protein</fullName>
    </submittedName>
</protein>
<accession>A0ACC6V1D8</accession>
<gene>
    <name evidence="1" type="ORF">TU35_005360</name>
</gene>
<evidence type="ECO:0000313" key="2">
    <source>
        <dbReference type="Proteomes" id="UP000033636"/>
    </source>
</evidence>
<reference evidence="1" key="1">
    <citation type="submission" date="2024-07" db="EMBL/GenBank/DDBJ databases">
        <title>Metagenome and Metagenome-Assembled Genomes of Archaea from a hot spring from the geothermal field of Los Azufres, Mexico.</title>
        <authorList>
            <person name="Marin-Paredes R."/>
            <person name="Martinez-Romero E."/>
            <person name="Servin-Garciduenas L.E."/>
        </authorList>
    </citation>
    <scope>NUCLEOTIDE SEQUENCE</scope>
</reference>
<name>A0ACC6V1D8_9CREN</name>
<evidence type="ECO:0000313" key="1">
    <source>
        <dbReference type="EMBL" id="MFB6490663.1"/>
    </source>
</evidence>
<comment type="caution">
    <text evidence="1">The sequence shown here is derived from an EMBL/GenBank/DDBJ whole genome shotgun (WGS) entry which is preliminary data.</text>
</comment>